<dbReference type="Proteomes" id="UP001595613">
    <property type="component" value="Unassembled WGS sequence"/>
</dbReference>
<protein>
    <submittedName>
        <fullName evidence="2">DUF4376 domain-containing protein</fullName>
    </submittedName>
</protein>
<keyword evidence="3" id="KW-1185">Reference proteome</keyword>
<organism evidence="2 3">
    <name type="scientific">Devosia honganensis</name>
    <dbReference type="NCBI Taxonomy" id="1610527"/>
    <lineage>
        <taxon>Bacteria</taxon>
        <taxon>Pseudomonadati</taxon>
        <taxon>Pseudomonadota</taxon>
        <taxon>Alphaproteobacteria</taxon>
        <taxon>Hyphomicrobiales</taxon>
        <taxon>Devosiaceae</taxon>
        <taxon>Devosia</taxon>
    </lineage>
</organism>
<dbReference type="EMBL" id="JBHRYD010000014">
    <property type="protein sequence ID" value="MFC3706036.1"/>
    <property type="molecule type" value="Genomic_DNA"/>
</dbReference>
<dbReference type="InterPro" id="IPR025484">
    <property type="entry name" value="DUF4376"/>
</dbReference>
<sequence>MSQMKYYVDAAGAYLGGWDANPPAGAIEVPAPPEDARQVWGGEAWGWPHPSLEEAKAAKLAELDEIRWQVEIGGTEMAGITIRTDPNSQAKVAAAYTMARLDPAYEVPTWEALPGLFAPLSNAQLIAMGEAVRDHVQDTFNRKAVLHAAITALESVEAVEVFDIAAEW</sequence>
<reference evidence="3" key="1">
    <citation type="journal article" date="2019" name="Int. J. Syst. Evol. Microbiol.">
        <title>The Global Catalogue of Microorganisms (GCM) 10K type strain sequencing project: providing services to taxonomists for standard genome sequencing and annotation.</title>
        <authorList>
            <consortium name="The Broad Institute Genomics Platform"/>
            <consortium name="The Broad Institute Genome Sequencing Center for Infectious Disease"/>
            <person name="Wu L."/>
            <person name="Ma J."/>
        </authorList>
    </citation>
    <scope>NUCLEOTIDE SEQUENCE [LARGE SCALE GENOMIC DNA]</scope>
    <source>
        <strain evidence="3">KCTC 42281</strain>
    </source>
</reference>
<name>A0ABV7X5C2_9HYPH</name>
<feature type="domain" description="DUF4376" evidence="1">
    <location>
        <begin position="54"/>
        <end position="164"/>
    </location>
</feature>
<comment type="caution">
    <text evidence="2">The sequence shown here is derived from an EMBL/GenBank/DDBJ whole genome shotgun (WGS) entry which is preliminary data.</text>
</comment>
<accession>A0ABV7X5C2</accession>
<evidence type="ECO:0000313" key="3">
    <source>
        <dbReference type="Proteomes" id="UP001595613"/>
    </source>
</evidence>
<evidence type="ECO:0000313" key="2">
    <source>
        <dbReference type="EMBL" id="MFC3706036.1"/>
    </source>
</evidence>
<gene>
    <name evidence="2" type="ORF">ACFOOL_14885</name>
</gene>
<evidence type="ECO:0000259" key="1">
    <source>
        <dbReference type="Pfam" id="PF14301"/>
    </source>
</evidence>
<dbReference type="RefSeq" id="WP_380098068.1">
    <property type="nucleotide sequence ID" value="NZ_JBHRYD010000014.1"/>
</dbReference>
<dbReference type="Pfam" id="PF14301">
    <property type="entry name" value="DUF4376"/>
    <property type="match status" value="1"/>
</dbReference>
<proteinExistence type="predicted"/>